<gene>
    <name evidence="2" type="ORF">AVDCRST_MAG23-780</name>
</gene>
<evidence type="ECO:0000313" key="2">
    <source>
        <dbReference type="EMBL" id="CAA9528413.1"/>
    </source>
</evidence>
<name>A0A6J4TRA6_9SPHN</name>
<dbReference type="InterPro" id="IPR001509">
    <property type="entry name" value="Epimerase_deHydtase"/>
</dbReference>
<evidence type="ECO:0000259" key="1">
    <source>
        <dbReference type="Pfam" id="PF01370"/>
    </source>
</evidence>
<accession>A0A6J4TRA6</accession>
<dbReference type="Pfam" id="PF01370">
    <property type="entry name" value="Epimerase"/>
    <property type="match status" value="1"/>
</dbReference>
<dbReference type="InterPro" id="IPR036291">
    <property type="entry name" value="NAD(P)-bd_dom_sf"/>
</dbReference>
<dbReference type="SUPFAM" id="SSF51735">
    <property type="entry name" value="NAD(P)-binding Rossmann-fold domains"/>
    <property type="match status" value="1"/>
</dbReference>
<proteinExistence type="predicted"/>
<dbReference type="InterPro" id="IPR051207">
    <property type="entry name" value="ComplexI_NDUFA9_subunit"/>
</dbReference>
<organism evidence="2">
    <name type="scientific">uncultured Sphingosinicella sp</name>
    <dbReference type="NCBI Taxonomy" id="478748"/>
    <lineage>
        <taxon>Bacteria</taxon>
        <taxon>Pseudomonadati</taxon>
        <taxon>Pseudomonadota</taxon>
        <taxon>Alphaproteobacteria</taxon>
        <taxon>Sphingomonadales</taxon>
        <taxon>Sphingosinicellaceae</taxon>
        <taxon>Sphingosinicella</taxon>
        <taxon>environmental samples</taxon>
    </lineage>
</organism>
<dbReference type="Gene3D" id="3.40.50.720">
    <property type="entry name" value="NAD(P)-binding Rossmann-like Domain"/>
    <property type="match status" value="1"/>
</dbReference>
<dbReference type="PANTHER" id="PTHR12126:SF11">
    <property type="entry name" value="NADH DEHYDROGENASE [UBIQUINONE] 1 ALPHA SUBCOMPLEX SUBUNIT 9, MITOCHONDRIAL"/>
    <property type="match status" value="1"/>
</dbReference>
<protein>
    <submittedName>
        <fullName evidence="2">NAD-dependent epimerase/dehydratase</fullName>
    </submittedName>
</protein>
<dbReference type="EMBL" id="CADCWD010000031">
    <property type="protein sequence ID" value="CAA9528413.1"/>
    <property type="molecule type" value="Genomic_DNA"/>
</dbReference>
<dbReference type="GO" id="GO:0044877">
    <property type="term" value="F:protein-containing complex binding"/>
    <property type="evidence" value="ECO:0007669"/>
    <property type="project" value="TreeGrafter"/>
</dbReference>
<dbReference type="CDD" id="cd05271">
    <property type="entry name" value="NDUFA9_like_SDR_a"/>
    <property type="match status" value="1"/>
</dbReference>
<dbReference type="PANTHER" id="PTHR12126">
    <property type="entry name" value="NADH-UBIQUINONE OXIDOREDUCTASE 39 KDA SUBUNIT-RELATED"/>
    <property type="match status" value="1"/>
</dbReference>
<dbReference type="AlphaFoldDB" id="A0A6J4TRA6"/>
<feature type="domain" description="NAD-dependent epimerase/dehydratase" evidence="1">
    <location>
        <begin position="20"/>
        <end position="225"/>
    </location>
</feature>
<reference evidence="2" key="1">
    <citation type="submission" date="2020-02" db="EMBL/GenBank/DDBJ databases">
        <authorList>
            <person name="Meier V. D."/>
        </authorList>
    </citation>
    <scope>NUCLEOTIDE SEQUENCE</scope>
    <source>
        <strain evidence="2">AVDCRST_MAG23</strain>
    </source>
</reference>
<sequence length="326" mass="35049">MERLEFNQANSMQPDISRLVTIFGGGGFVGRYVAQALYKTGTRVRIAQFDARKAFFLKPLGALGQTQFVAADIRNPRQVREALKGSDAVVNLVGILKGNFAEIHIDGAANVAEACAVEGISSLVHVSAIGADPESPSRYGSSKGLGEEAVRTAVPSATVVRPSIVFGREDNFINRFAGLMRMVPVLPVIRGGVRFQPVYAADVGKAVSAAALGTREHGGKTYELGGPQVLTMRELMEWIDETTGWNRGLVDIPDAIARMLARGLGWMPGAPITWDQWLMLQHDNVVAPGAEGLRSFGIAPTPLAAVSEGWLTSYRRGGRFAAKQPY</sequence>